<feature type="region of interest" description="Disordered" evidence="3">
    <location>
        <begin position="683"/>
        <end position="708"/>
    </location>
</feature>
<dbReference type="PANTHER" id="PTHR10241">
    <property type="entry name" value="LETHAL 2 GIANT LARVAE PROTEIN"/>
    <property type="match status" value="1"/>
</dbReference>
<organism evidence="4 5">
    <name type="scientific">Rehmannia glutinosa</name>
    <name type="common">Chinese foxglove</name>
    <dbReference type="NCBI Taxonomy" id="99300"/>
    <lineage>
        <taxon>Eukaryota</taxon>
        <taxon>Viridiplantae</taxon>
        <taxon>Streptophyta</taxon>
        <taxon>Embryophyta</taxon>
        <taxon>Tracheophyta</taxon>
        <taxon>Spermatophyta</taxon>
        <taxon>Magnoliopsida</taxon>
        <taxon>eudicotyledons</taxon>
        <taxon>Gunneridae</taxon>
        <taxon>Pentapetalae</taxon>
        <taxon>asterids</taxon>
        <taxon>lamiids</taxon>
        <taxon>Lamiales</taxon>
        <taxon>Orobanchaceae</taxon>
        <taxon>Rehmannieae</taxon>
        <taxon>Rehmannia</taxon>
    </lineage>
</organism>
<feature type="compositionally biased region" description="Basic and acidic residues" evidence="3">
    <location>
        <begin position="683"/>
        <end position="706"/>
    </location>
</feature>
<dbReference type="EMBL" id="JABTTQ020003093">
    <property type="protein sequence ID" value="KAK6120253.1"/>
    <property type="molecule type" value="Genomic_DNA"/>
</dbReference>
<dbReference type="SUPFAM" id="SSF50978">
    <property type="entry name" value="WD40 repeat-like"/>
    <property type="match status" value="1"/>
</dbReference>
<evidence type="ECO:0000313" key="5">
    <source>
        <dbReference type="Proteomes" id="UP001318860"/>
    </source>
</evidence>
<keyword evidence="5" id="KW-1185">Reference proteome</keyword>
<reference evidence="4 5" key="1">
    <citation type="journal article" date="2021" name="Comput. Struct. Biotechnol. J.">
        <title>De novo genome assembly of the potent medicinal plant Rehmannia glutinosa using nanopore technology.</title>
        <authorList>
            <person name="Ma L."/>
            <person name="Dong C."/>
            <person name="Song C."/>
            <person name="Wang X."/>
            <person name="Zheng X."/>
            <person name="Niu Y."/>
            <person name="Chen S."/>
            <person name="Feng W."/>
        </authorList>
    </citation>
    <scope>NUCLEOTIDE SEQUENCE [LARGE SCALE GENOMIC DNA]</scope>
    <source>
        <strain evidence="4">DH-2019</strain>
    </source>
</reference>
<dbReference type="InterPro" id="IPR001680">
    <property type="entry name" value="WD40_rpt"/>
</dbReference>
<dbReference type="PANTHER" id="PTHR10241:SF25">
    <property type="entry name" value="TOMOSYN, ISOFORM C"/>
    <property type="match status" value="1"/>
</dbReference>
<proteinExistence type="inferred from homology"/>
<feature type="compositionally biased region" description="Basic and acidic residues" evidence="3">
    <location>
        <begin position="947"/>
        <end position="969"/>
    </location>
</feature>
<sequence length="1054" mass="116457">MSDDVNIRINVHYGIPSTASILAFDPIQRLLAIGTLKDVEVWSSWVRLVYLVQVVWDGRIKIIGGDNIEGLLVSPKLLPFKYLEFMQNQGFLVSVTNDNDIQVWNLERRSIACSLQWESNVTAFSVISGSSFMYVGDEYGLMSVLKYDPDSGKLLQSHYQLSPDSLAGEHLKSHKYCLQRRHALVLIAYASGLIILWDVVEAHVSVVRGDKVLQLKNKVTSPNDADTNIVSVVDEAPSHDLEEKEISALCWASTDGSVIAVGYIDGDILFWNTSKDSSIKEQEAGMSPNVVRLQLSSAEKRLPVIVLHWLDNSKSRNHREGQLLIYGGDEIGCEEVVTVLSLEWSSGMEAVKCIGRLNLTLTGSFADMILVPSAGTTGSDTNASLFVLSNPGHIHIYDRSSLSSSDLQPGNELPPSSVKFPACIPTVDPLMTVAELFHIYGSSEAIGSKIAAMSSTLILPGNKKWPLTGGISNHVSFGEETKVHRLYVAGYQDGSVRFNSESSGSSVTILDLCPSTLRLAVGSERGLIQLYNLHSSSETSFHFITETKSEVRVSAQVQGPRCTAAFDLLKSGVQALKFTNNGSKLLVGYECSRIAVLDVHSSSVAFITDSIPNSPVISVFCKTVVYEATKSTNESSPKVPDNCRGELFLFILAKDGSIYVIDESQAAVQRSVDKEPLLKDDTLRKEPIQDGAEGNEKRETEDHSLDKNPSAQSLKELYVLLCCKDSLRVYPAKSVIQGESKSIYKVKLSKPCCWTTVFKKDEKVSGLVVFYQTGEMEIRSLPDMELVKEIPLMSYLRWNVKANMERMISSTENLLITLANGCEVAFVSLLEGENDFRIPESLPLLHDEVLAAAANAALSASSDPKRKQGGNPGILGGIVKGFRGRKSNKSMYHDSNPKFDFSHLDDIFIRNPFPEPSTTTDEQEATELTIDDIEIDDPVPSTSTLSHEFDSKDKDKKNEREQLLDDGGEIKPRLRTREEIIAKYRKAGTIGKSPITETVIVILLQKISRRTEDLRNGAEDFASLANELVKAMEKRKWHFAVAMEKFSVADWHHE</sequence>
<protein>
    <submittedName>
        <fullName evidence="4">Uncharacterized protein</fullName>
    </submittedName>
</protein>
<dbReference type="InterPro" id="IPR036322">
    <property type="entry name" value="WD40_repeat_dom_sf"/>
</dbReference>
<dbReference type="SMART" id="SM00320">
    <property type="entry name" value="WD40"/>
    <property type="match status" value="4"/>
</dbReference>
<dbReference type="Gene3D" id="2.130.10.10">
    <property type="entry name" value="YVTN repeat-like/Quinoprotein amine dehydrogenase"/>
    <property type="match status" value="2"/>
</dbReference>
<keyword evidence="2" id="KW-0268">Exocytosis</keyword>
<evidence type="ECO:0000256" key="1">
    <source>
        <dbReference type="ARBA" id="ARBA00008070"/>
    </source>
</evidence>
<dbReference type="Proteomes" id="UP001318860">
    <property type="component" value="Unassembled WGS sequence"/>
</dbReference>
<evidence type="ECO:0000313" key="4">
    <source>
        <dbReference type="EMBL" id="KAK6120253.1"/>
    </source>
</evidence>
<comment type="similarity">
    <text evidence="1">Belongs to the WD repeat L(2)GL family.</text>
</comment>
<name>A0ABR0UCH8_REHGL</name>
<gene>
    <name evidence="4" type="ORF">DH2020_045944</name>
</gene>
<evidence type="ECO:0000256" key="2">
    <source>
        <dbReference type="ARBA" id="ARBA00022483"/>
    </source>
</evidence>
<accession>A0ABR0UCH8</accession>
<feature type="region of interest" description="Disordered" evidence="3">
    <location>
        <begin position="929"/>
        <end position="969"/>
    </location>
</feature>
<evidence type="ECO:0000256" key="3">
    <source>
        <dbReference type="SAM" id="MobiDB-lite"/>
    </source>
</evidence>
<dbReference type="InterPro" id="IPR015943">
    <property type="entry name" value="WD40/YVTN_repeat-like_dom_sf"/>
</dbReference>
<comment type="caution">
    <text evidence="4">The sequence shown here is derived from an EMBL/GenBank/DDBJ whole genome shotgun (WGS) entry which is preliminary data.</text>
</comment>